<dbReference type="InterPro" id="IPR014026">
    <property type="entry name" value="UDP-Glc/GDP-Man_DH_dimer"/>
</dbReference>
<protein>
    <recommendedName>
        <fullName evidence="3 7">UDP-glucose 6-dehydrogenase</fullName>
        <ecNumber evidence="3 7">1.1.1.22</ecNumber>
    </recommendedName>
</protein>
<keyword evidence="5 7" id="KW-0520">NAD</keyword>
<dbReference type="PIRSF" id="PIRSF500134">
    <property type="entry name" value="UDPglc_DH_bac"/>
    <property type="match status" value="1"/>
</dbReference>
<dbReference type="GO" id="GO:0006065">
    <property type="term" value="P:UDP-glucuronate biosynthetic process"/>
    <property type="evidence" value="ECO:0007669"/>
    <property type="project" value="UniProtKB-UniPathway"/>
</dbReference>
<comment type="pathway">
    <text evidence="1">Nucleotide-sugar biosynthesis; UDP-alpha-D-glucuronate biosynthesis; UDP-alpha-D-glucuronate from UDP-alpha-D-glucose: step 1/1.</text>
</comment>
<evidence type="ECO:0000256" key="3">
    <source>
        <dbReference type="ARBA" id="ARBA00012954"/>
    </source>
</evidence>
<evidence type="ECO:0000259" key="11">
    <source>
        <dbReference type="SMART" id="SM00984"/>
    </source>
</evidence>
<dbReference type="RefSeq" id="WP_041123412.1">
    <property type="nucleotide sequence ID" value="NZ_JXRQ01000027.1"/>
</dbReference>
<feature type="binding site" evidence="9">
    <location>
        <begin position="248"/>
        <end position="252"/>
    </location>
    <ligand>
        <name>substrate</name>
    </ligand>
</feature>
<gene>
    <name evidence="12" type="ORF">KP77_28760</name>
</gene>
<feature type="binding site" evidence="10">
    <location>
        <position position="262"/>
    </location>
    <ligand>
        <name>NAD(+)</name>
        <dbReference type="ChEBI" id="CHEBI:57540"/>
    </ligand>
</feature>
<feature type="binding site" evidence="9">
    <location>
        <position position="256"/>
    </location>
    <ligand>
        <name>substrate</name>
    </ligand>
</feature>
<dbReference type="InterPro" id="IPR001732">
    <property type="entry name" value="UDP-Glc/GDP-Man_DH_N"/>
</dbReference>
<evidence type="ECO:0000313" key="13">
    <source>
        <dbReference type="Proteomes" id="UP000031950"/>
    </source>
</evidence>
<dbReference type="EMBL" id="JXRQ01000027">
    <property type="protein sequence ID" value="KIL44655.1"/>
    <property type="molecule type" value="Genomic_DNA"/>
</dbReference>
<dbReference type="SUPFAM" id="SSF48179">
    <property type="entry name" value="6-phosphogluconate dehydrogenase C-terminal domain-like"/>
    <property type="match status" value="1"/>
</dbReference>
<dbReference type="SMART" id="SM00984">
    <property type="entry name" value="UDPG_MGDP_dh_C"/>
    <property type="match status" value="1"/>
</dbReference>
<dbReference type="Proteomes" id="UP000031950">
    <property type="component" value="Unassembled WGS sequence"/>
</dbReference>
<dbReference type="PATRIC" id="fig|135826.4.peg.2859"/>
<sequence length="439" mass="48008">MNHIGIAGTGYVGLVTGVCLAEVGHHVTCLDISEEKIALLRSGKSTIFEPGLDEMLQKNIREERLHFTTDRTEAYHGKDMIFIAVGTPEGENGQADLSYVRQAAADIADTVTNDIIVVTKSTVPVGTNEMVEDIIRSQSTIDVHAVSNPEFLREGNAIYDAFHGDRIVIGGNHEPAVQKVAALYEPFDIPVVQTDTKSAELIKYASNAFLATKISFINEIANICEITGANVEAVAKGMGLDKRIGTQFLKAGIGFGGSCFPKDTKALTSMSAEAGYEFRMLNAVLEVNELQHNKLMEKANEYSAIHRGTKTAVLGLAFKPNTDDTRDSPAIHMIEELQRKGADIIAYDPIATDKMKAVFPDLTYTDSLEEALSGAETAFIITDWQQIKEQTPDFFTKLMKRPLIFDGRNCFDPGEMLSGGIHYHSIGRSGNSFRMSMST</sequence>
<dbReference type="UniPathway" id="UPA00038">
    <property type="reaction ID" value="UER00491"/>
</dbReference>
<dbReference type="InterPro" id="IPR028357">
    <property type="entry name" value="UDPglc_DH_bac"/>
</dbReference>
<feature type="binding site" evidence="9">
    <location>
        <position position="319"/>
    </location>
    <ligand>
        <name>substrate</name>
    </ligand>
</feature>
<dbReference type="InterPro" id="IPR036220">
    <property type="entry name" value="UDP-Glc/GDP-Man_DH_C_sf"/>
</dbReference>
<dbReference type="STRING" id="135826.KP77_28760"/>
<keyword evidence="13" id="KW-1185">Reference proteome</keyword>
<evidence type="ECO:0000256" key="10">
    <source>
        <dbReference type="PIRSR" id="PIRSR500134-3"/>
    </source>
</evidence>
<dbReference type="InterPro" id="IPR008927">
    <property type="entry name" value="6-PGluconate_DH-like_C_sf"/>
</dbReference>
<comment type="caution">
    <text evidence="12">The sequence shown here is derived from an EMBL/GenBank/DDBJ whole genome shotgun (WGS) entry which is preliminary data.</text>
</comment>
<dbReference type="SUPFAM" id="SSF51735">
    <property type="entry name" value="NAD(P)-binding Rossmann-fold domains"/>
    <property type="match status" value="1"/>
</dbReference>
<feature type="binding site" evidence="9">
    <location>
        <position position="203"/>
    </location>
    <ligand>
        <name>substrate</name>
    </ligand>
</feature>
<feature type="binding site" evidence="10">
    <location>
        <position position="36"/>
    </location>
    <ligand>
        <name>NAD(+)</name>
        <dbReference type="ChEBI" id="CHEBI:57540"/>
    </ligand>
</feature>
<dbReference type="Pfam" id="PF00984">
    <property type="entry name" value="UDPG_MGDP_dh"/>
    <property type="match status" value="1"/>
</dbReference>
<feature type="domain" description="UDP-glucose/GDP-mannose dehydrogenase C-terminal" evidence="11">
    <location>
        <begin position="312"/>
        <end position="413"/>
    </location>
</feature>
<dbReference type="SUPFAM" id="SSF52413">
    <property type="entry name" value="UDP-glucose/GDP-mannose dehydrogenase C-terminal domain"/>
    <property type="match status" value="1"/>
</dbReference>
<comment type="similarity">
    <text evidence="2 7">Belongs to the UDP-glucose/GDP-mannose dehydrogenase family.</text>
</comment>
<dbReference type="GO" id="GO:0000271">
    <property type="term" value="P:polysaccharide biosynthetic process"/>
    <property type="evidence" value="ECO:0007669"/>
    <property type="project" value="InterPro"/>
</dbReference>
<organism evidence="12 13">
    <name type="scientific">Jeotgalibacillus alimentarius</name>
    <dbReference type="NCBI Taxonomy" id="135826"/>
    <lineage>
        <taxon>Bacteria</taxon>
        <taxon>Bacillati</taxon>
        <taxon>Bacillota</taxon>
        <taxon>Bacilli</taxon>
        <taxon>Bacillales</taxon>
        <taxon>Caryophanaceae</taxon>
        <taxon>Jeotgalibacillus</taxon>
    </lineage>
</organism>
<keyword evidence="4 7" id="KW-0560">Oxidoreductase</keyword>
<dbReference type="PIRSF" id="PIRSF000124">
    <property type="entry name" value="UDPglc_GDPman_dh"/>
    <property type="match status" value="1"/>
</dbReference>
<evidence type="ECO:0000256" key="9">
    <source>
        <dbReference type="PIRSR" id="PIRSR500134-2"/>
    </source>
</evidence>
<proteinExistence type="inferred from homology"/>
<dbReference type="InterPro" id="IPR017476">
    <property type="entry name" value="UDP-Glc/GDP-Man"/>
</dbReference>
<feature type="binding site" evidence="10">
    <location>
        <position position="87"/>
    </location>
    <ligand>
        <name>NAD(+)</name>
        <dbReference type="ChEBI" id="CHEBI:57540"/>
    </ligand>
</feature>
<dbReference type="PANTHER" id="PTHR43750:SF4">
    <property type="entry name" value="UDP-GLUCOSE 6-DEHYDROGENASE YWQF"/>
    <property type="match status" value="1"/>
</dbReference>
<dbReference type="EC" id="1.1.1.22" evidence="3 7"/>
<dbReference type="Pfam" id="PF03721">
    <property type="entry name" value="UDPG_MGDP_dh_N"/>
    <property type="match status" value="1"/>
</dbReference>
<dbReference type="InterPro" id="IPR036291">
    <property type="entry name" value="NAD(P)-bd_dom_sf"/>
</dbReference>
<dbReference type="InterPro" id="IPR014027">
    <property type="entry name" value="UDP-Glc/GDP-Man_DH_C"/>
</dbReference>
<evidence type="ECO:0000256" key="5">
    <source>
        <dbReference type="ARBA" id="ARBA00023027"/>
    </source>
</evidence>
<name>A0A0C2R311_9BACL</name>
<comment type="catalytic activity">
    <reaction evidence="6 7">
        <text>UDP-alpha-D-glucose + 2 NAD(+) + H2O = UDP-alpha-D-glucuronate + 2 NADH + 3 H(+)</text>
        <dbReference type="Rhea" id="RHEA:23596"/>
        <dbReference type="ChEBI" id="CHEBI:15377"/>
        <dbReference type="ChEBI" id="CHEBI:15378"/>
        <dbReference type="ChEBI" id="CHEBI:57540"/>
        <dbReference type="ChEBI" id="CHEBI:57945"/>
        <dbReference type="ChEBI" id="CHEBI:58052"/>
        <dbReference type="ChEBI" id="CHEBI:58885"/>
        <dbReference type="EC" id="1.1.1.22"/>
    </reaction>
</comment>
<feature type="binding site" evidence="10">
    <location>
        <position position="326"/>
    </location>
    <ligand>
        <name>NAD(+)</name>
        <dbReference type="ChEBI" id="CHEBI:57540"/>
    </ligand>
</feature>
<evidence type="ECO:0000256" key="7">
    <source>
        <dbReference type="PIRNR" id="PIRNR000124"/>
    </source>
</evidence>
<dbReference type="OrthoDB" id="9803238at2"/>
<feature type="binding site" evidence="9">
    <location>
        <begin position="151"/>
        <end position="154"/>
    </location>
    <ligand>
        <name>substrate</name>
    </ligand>
</feature>
<evidence type="ECO:0000256" key="4">
    <source>
        <dbReference type="ARBA" id="ARBA00023002"/>
    </source>
</evidence>
<feature type="active site" description="Nucleophile" evidence="8">
    <location>
        <position position="259"/>
    </location>
</feature>
<evidence type="ECO:0000256" key="8">
    <source>
        <dbReference type="PIRSR" id="PIRSR500134-1"/>
    </source>
</evidence>
<dbReference type="Gene3D" id="3.40.50.720">
    <property type="entry name" value="NAD(P)-binding Rossmann-like Domain"/>
    <property type="match status" value="2"/>
</dbReference>
<evidence type="ECO:0000256" key="2">
    <source>
        <dbReference type="ARBA" id="ARBA00006601"/>
    </source>
</evidence>
<evidence type="ECO:0000256" key="1">
    <source>
        <dbReference type="ARBA" id="ARBA00004701"/>
    </source>
</evidence>
<dbReference type="AlphaFoldDB" id="A0A0C2R311"/>
<dbReference type="Gene3D" id="1.20.5.100">
    <property type="entry name" value="Cytochrome c1, transmembrane anchor, C-terminal"/>
    <property type="match status" value="1"/>
</dbReference>
<evidence type="ECO:0000256" key="6">
    <source>
        <dbReference type="ARBA" id="ARBA00047473"/>
    </source>
</evidence>
<feature type="binding site" evidence="10">
    <location>
        <position position="31"/>
    </location>
    <ligand>
        <name>NAD(+)</name>
        <dbReference type="ChEBI" id="CHEBI:57540"/>
    </ligand>
</feature>
<dbReference type="NCBIfam" id="TIGR03026">
    <property type="entry name" value="NDP-sugDHase"/>
    <property type="match status" value="1"/>
</dbReference>
<accession>A0A0C2R311</accession>
<reference evidence="12 13" key="1">
    <citation type="submission" date="2015-01" db="EMBL/GenBank/DDBJ databases">
        <title>Genome sequence of Jeotgalibacillus alimentarius.</title>
        <authorList>
            <person name="Goh K.M."/>
            <person name="Chan K.-G."/>
            <person name="Yaakop A.S."/>
            <person name="Ee R."/>
            <person name="Gan H.M."/>
            <person name="Chan C.S."/>
        </authorList>
    </citation>
    <scope>NUCLEOTIDE SEQUENCE [LARGE SCALE GENOMIC DNA]</scope>
    <source>
        <strain evidence="12 13">YKJ-13</strain>
    </source>
</reference>
<dbReference type="Pfam" id="PF03720">
    <property type="entry name" value="UDPG_MGDP_dh_C"/>
    <property type="match status" value="1"/>
</dbReference>
<dbReference type="PANTHER" id="PTHR43750">
    <property type="entry name" value="UDP-GLUCOSE 6-DEHYDROGENASE TUAD"/>
    <property type="match status" value="1"/>
</dbReference>
<dbReference type="GO" id="GO:0051287">
    <property type="term" value="F:NAD binding"/>
    <property type="evidence" value="ECO:0007669"/>
    <property type="project" value="InterPro"/>
</dbReference>
<evidence type="ECO:0000313" key="12">
    <source>
        <dbReference type="EMBL" id="KIL44655.1"/>
    </source>
</evidence>
<feature type="binding site" evidence="10">
    <location>
        <position position="122"/>
    </location>
    <ligand>
        <name>NAD(+)</name>
        <dbReference type="ChEBI" id="CHEBI:57540"/>
    </ligand>
</feature>
<dbReference type="GO" id="GO:0003979">
    <property type="term" value="F:UDP-glucose 6-dehydrogenase activity"/>
    <property type="evidence" value="ECO:0007669"/>
    <property type="project" value="UniProtKB-EC"/>
</dbReference>
<feature type="binding site" evidence="10">
    <location>
        <position position="154"/>
    </location>
    <ligand>
        <name>NAD(+)</name>
        <dbReference type="ChEBI" id="CHEBI:57540"/>
    </ligand>
</feature>